<reference evidence="1" key="2">
    <citation type="journal article" date="2015" name="Fish Shellfish Immunol.">
        <title>Early steps in the European eel (Anguilla anguilla)-Vibrio vulnificus interaction in the gills: Role of the RtxA13 toxin.</title>
        <authorList>
            <person name="Callol A."/>
            <person name="Pajuelo D."/>
            <person name="Ebbesson L."/>
            <person name="Teles M."/>
            <person name="MacKenzie S."/>
            <person name="Amaro C."/>
        </authorList>
    </citation>
    <scope>NUCLEOTIDE SEQUENCE</scope>
</reference>
<organism evidence="1">
    <name type="scientific">Anguilla anguilla</name>
    <name type="common">European freshwater eel</name>
    <name type="synonym">Muraena anguilla</name>
    <dbReference type="NCBI Taxonomy" id="7936"/>
    <lineage>
        <taxon>Eukaryota</taxon>
        <taxon>Metazoa</taxon>
        <taxon>Chordata</taxon>
        <taxon>Craniata</taxon>
        <taxon>Vertebrata</taxon>
        <taxon>Euteleostomi</taxon>
        <taxon>Actinopterygii</taxon>
        <taxon>Neopterygii</taxon>
        <taxon>Teleostei</taxon>
        <taxon>Anguilliformes</taxon>
        <taxon>Anguillidae</taxon>
        <taxon>Anguilla</taxon>
    </lineage>
</organism>
<evidence type="ECO:0000313" key="1">
    <source>
        <dbReference type="EMBL" id="JAH19867.1"/>
    </source>
</evidence>
<dbReference type="EMBL" id="GBXM01088710">
    <property type="protein sequence ID" value="JAH19867.1"/>
    <property type="molecule type" value="Transcribed_RNA"/>
</dbReference>
<sequence length="52" mass="5830">MLQLQPHTAAGRMVENCLKDTGFDRDRAPNKHGKRLSDHSPCIINDLATCRP</sequence>
<accession>A0A0E9QTW0</accession>
<dbReference type="AlphaFoldDB" id="A0A0E9QTW0"/>
<protein>
    <submittedName>
        <fullName evidence="1">Uncharacterized protein</fullName>
    </submittedName>
</protein>
<proteinExistence type="predicted"/>
<reference evidence="1" key="1">
    <citation type="submission" date="2014-11" db="EMBL/GenBank/DDBJ databases">
        <authorList>
            <person name="Amaro Gonzalez C."/>
        </authorList>
    </citation>
    <scope>NUCLEOTIDE SEQUENCE</scope>
</reference>
<name>A0A0E9QTW0_ANGAN</name>